<evidence type="ECO:0000313" key="2">
    <source>
        <dbReference type="Proteomes" id="UP000092444"/>
    </source>
</evidence>
<reference evidence="1" key="1">
    <citation type="submission" date="2020-05" db="UniProtKB">
        <authorList>
            <consortium name="EnsemblMetazoa"/>
        </authorList>
    </citation>
    <scope>IDENTIFICATION</scope>
    <source>
        <strain evidence="1">Yale</strain>
    </source>
</reference>
<dbReference type="EMBL" id="CCAG010015181">
    <property type="status" value="NOT_ANNOTATED_CDS"/>
    <property type="molecule type" value="Genomic_DNA"/>
</dbReference>
<sequence length="432" mass="50322">MKYGIHFAIYSRQEIRAKILLPTYAAARRRSGSIYCTLIKELYEEYCPTTAGYFEEMVIKEQQLLAKQAIREQVCNEPYLLFSLYDHCKMAERAVRLEGIKGQDVCVRLLFQCMFFCEDFEKLFNWLNEDVYEIVAKICNGLTEKLTIAETLYIRKAINYLQNAFDLAKGNNWLTKVTDEITRPTSDLIAEQLVETLLKCAYLEDSAAKAASRAEQALLAISKSGEFEDGLLIMTIYLDLAHFLLEDSKFDKCLKALNCVNRKLANYSRNYEPYRREFCRFLSLKARYLNRIEKKDIALYTYSKAIKLAKELDMKRILAQCLTDMAKIYLEHGPSQTRLAEQCLLKSREILTTLKDVESLKLCNYDLARVKSRLIHGDYMEAIKNSSTSRCELHRLLEWKTRCKQFWVNRAKPFQLEQKDPVACLLQSAKIH</sequence>
<dbReference type="PhylomeDB" id="A0A1B0G6Z4"/>
<dbReference type="VEuPathDB" id="VectorBase:GMOY009087"/>
<dbReference type="Gene3D" id="1.25.40.10">
    <property type="entry name" value="Tetratricopeptide repeat domain"/>
    <property type="match status" value="1"/>
</dbReference>
<accession>A0A1B0G6Z4</accession>
<name>A0A1B0G6Z4_GLOMM</name>
<dbReference type="AlphaFoldDB" id="A0A1B0G6Z4"/>
<evidence type="ECO:0000313" key="1">
    <source>
        <dbReference type="EnsemblMetazoa" id="GMOY009087-PA"/>
    </source>
</evidence>
<proteinExistence type="predicted"/>
<dbReference type="Proteomes" id="UP000092444">
    <property type="component" value="Unassembled WGS sequence"/>
</dbReference>
<dbReference type="EnsemblMetazoa" id="GMOY009087-RA">
    <property type="protein sequence ID" value="GMOY009087-PA"/>
    <property type="gene ID" value="GMOY009087"/>
</dbReference>
<dbReference type="InterPro" id="IPR011990">
    <property type="entry name" value="TPR-like_helical_dom_sf"/>
</dbReference>
<keyword evidence="2" id="KW-1185">Reference proteome</keyword>
<organism evidence="1 2">
    <name type="scientific">Glossina morsitans morsitans</name>
    <name type="common">Savannah tsetse fly</name>
    <dbReference type="NCBI Taxonomy" id="37546"/>
    <lineage>
        <taxon>Eukaryota</taxon>
        <taxon>Metazoa</taxon>
        <taxon>Ecdysozoa</taxon>
        <taxon>Arthropoda</taxon>
        <taxon>Hexapoda</taxon>
        <taxon>Insecta</taxon>
        <taxon>Pterygota</taxon>
        <taxon>Neoptera</taxon>
        <taxon>Endopterygota</taxon>
        <taxon>Diptera</taxon>
        <taxon>Brachycera</taxon>
        <taxon>Muscomorpha</taxon>
        <taxon>Hippoboscoidea</taxon>
        <taxon>Glossinidae</taxon>
        <taxon>Glossina</taxon>
    </lineage>
</organism>
<dbReference type="SUPFAM" id="SSF48452">
    <property type="entry name" value="TPR-like"/>
    <property type="match status" value="1"/>
</dbReference>
<protein>
    <submittedName>
        <fullName evidence="1">Uncharacterized protein</fullName>
    </submittedName>
</protein>